<dbReference type="Proteomes" id="UP000830768">
    <property type="component" value="Chromosome 2"/>
</dbReference>
<evidence type="ECO:0000313" key="1">
    <source>
        <dbReference type="EMBL" id="UPK91437.1"/>
    </source>
</evidence>
<sequence>MPTQIDHDQQPTAAQSRSRKQHTRSRTGCLTCRKRHRRCDERRPVCENCEDAGRQCEYPLPNLPLRERRKTNLPGEQEPWAPAAELAVIPLPRPTRPVGLCLSQQPIYMPFRSNELFSYFYDLEDPVDITPRDKRQGLLNSVMQSPDALRNTMLIAGLHFGWKAGRLQTFESTLLFHKIETMRLVNWLLVQSEPTRYHVCIRHIATLCLTECAFGNVLVAETHLNGLMRYMDFHKPPDSPYAYADDESVEEELANRYMILTYNFIYGFKSRLRDILHEDDRVPPDTKPDPKRPDPDTVQELMHSWHKDEFRGLDIRLKAMKMVPYFFNQLPPDAKLSDIDGTPMLECLIRITETSGFKRNSAHEAIQQNMWLEGAVTRLLLALVGCHIESISGDATGGWRKKKRRPLVTSWSGMCSASGLYLHAVLGIWNAGELIESRMHRRVLYLVKHDLERYRPQKRDRRASDLWLWKAYVCAFSLARHLQLADDQGLLIPLQRIFADLIAEWSYMTDATDWTQARNALSRIVWPESFYLEDLCRALWYGSVSSGSVFSGSVFSESVSPVSINPD</sequence>
<accession>A0ACD3YR34</accession>
<keyword evidence="2" id="KW-1185">Reference proteome</keyword>
<dbReference type="EMBL" id="CP090031">
    <property type="protein sequence ID" value="UPK91437.1"/>
    <property type="molecule type" value="Genomic_DNA"/>
</dbReference>
<organism evidence="1 2">
    <name type="scientific">Fusarium solani subsp. cucurbitae</name>
    <name type="common">Neocosmosporum cucurbitae</name>
    <dbReference type="NCBI Taxonomy" id="2747967"/>
    <lineage>
        <taxon>Eukaryota</taxon>
        <taxon>Fungi</taxon>
        <taxon>Dikarya</taxon>
        <taxon>Ascomycota</taxon>
        <taxon>Pezizomycotina</taxon>
        <taxon>Sordariomycetes</taxon>
        <taxon>Hypocreomycetidae</taxon>
        <taxon>Hypocreales</taxon>
        <taxon>Nectriaceae</taxon>
        <taxon>Fusarium</taxon>
        <taxon>Fusarium solani species complex</taxon>
    </lineage>
</organism>
<name>A0ACD3YR34_FUSSC</name>
<reference evidence="1" key="1">
    <citation type="submission" date="2021-11" db="EMBL/GenBank/DDBJ databases">
        <title>Fusarium solani-melongenae Genome sequencing and assembly.</title>
        <authorList>
            <person name="Xie S."/>
            <person name="Huang L."/>
            <person name="Zhang X."/>
        </authorList>
    </citation>
    <scope>NUCLEOTIDE SEQUENCE</scope>
    <source>
        <strain evidence="1">CRI 24-3</strain>
    </source>
</reference>
<evidence type="ECO:0000313" key="2">
    <source>
        <dbReference type="Proteomes" id="UP000830768"/>
    </source>
</evidence>
<proteinExistence type="predicted"/>
<protein>
    <submittedName>
        <fullName evidence="1">Uncharacterized protein</fullName>
    </submittedName>
</protein>
<gene>
    <name evidence="1" type="ORF">LCI18_002372</name>
</gene>